<name>A0ABR2YEN3_9CHLO</name>
<dbReference type="PROSITE" id="PS50038">
    <property type="entry name" value="FZ"/>
    <property type="match status" value="1"/>
</dbReference>
<protein>
    <recommendedName>
        <fullName evidence="2">FZ domain-containing protein</fullName>
    </recommendedName>
</protein>
<proteinExistence type="predicted"/>
<accession>A0ABR2YEN3</accession>
<gene>
    <name evidence="3" type="ORF">WJX75_001514</name>
</gene>
<evidence type="ECO:0000313" key="4">
    <source>
        <dbReference type="Proteomes" id="UP001491310"/>
    </source>
</evidence>
<reference evidence="3 4" key="1">
    <citation type="journal article" date="2024" name="Nat. Commun.">
        <title>Phylogenomics reveals the evolutionary origins of lichenization in chlorophyte algae.</title>
        <authorList>
            <person name="Puginier C."/>
            <person name="Libourel C."/>
            <person name="Otte J."/>
            <person name="Skaloud P."/>
            <person name="Haon M."/>
            <person name="Grisel S."/>
            <person name="Petersen M."/>
            <person name="Berrin J.G."/>
            <person name="Delaux P.M."/>
            <person name="Dal Grande F."/>
            <person name="Keller J."/>
        </authorList>
    </citation>
    <scope>NUCLEOTIDE SEQUENCE [LARGE SCALE GENOMIC DNA]</scope>
    <source>
        <strain evidence="3 4">SAG 216-7</strain>
    </source>
</reference>
<dbReference type="InterPro" id="IPR020067">
    <property type="entry name" value="Frizzled_dom"/>
</dbReference>
<feature type="domain" description="FZ" evidence="2">
    <location>
        <begin position="32"/>
        <end position="239"/>
    </location>
</feature>
<keyword evidence="4" id="KW-1185">Reference proteome</keyword>
<comment type="caution">
    <text evidence="3">The sequence shown here is derived from an EMBL/GenBank/DDBJ whole genome shotgun (WGS) entry which is preliminary data.</text>
</comment>
<evidence type="ECO:0000259" key="2">
    <source>
        <dbReference type="PROSITE" id="PS50038"/>
    </source>
</evidence>
<dbReference type="EMBL" id="JALJOT010000013">
    <property type="protein sequence ID" value="KAK9903967.1"/>
    <property type="molecule type" value="Genomic_DNA"/>
</dbReference>
<keyword evidence="1" id="KW-1015">Disulfide bond</keyword>
<evidence type="ECO:0000313" key="3">
    <source>
        <dbReference type="EMBL" id="KAK9903967.1"/>
    </source>
</evidence>
<sequence>MEQQRLYLMIIGEGLKSRQDLACNPFGGVDACMPVNASSNFADLCYDYELKVDCIYMSEEEVDVQDNPTDNLVKAMEERGVGNLKGACEQCFENQRSFWCAQTVPKCGSFSTTIEWALLPAIAAIDSARDYGKTQLDALSEAVPLLLNASSLTMPCREMCEAVVATCGCKKEYSFGKLLDAWISRGSKLSDSRNALPAGFTTTAFSKLYDKPLCSLFSASTARGFSGHCEVLPKTCSDPQQWCHGDGDQNNGAMVVQELMAGQLGTSLFGWAGGLFTDQRQMLDAADDEDVKNLLSDYAAGAKKQRGGLHVALGRSADNEGGYVSLGVVDAYEPPAEQRL</sequence>
<dbReference type="Proteomes" id="UP001491310">
    <property type="component" value="Unassembled WGS sequence"/>
</dbReference>
<evidence type="ECO:0000256" key="1">
    <source>
        <dbReference type="ARBA" id="ARBA00023157"/>
    </source>
</evidence>
<organism evidence="3 4">
    <name type="scientific">Coccomyxa subellipsoidea</name>
    <dbReference type="NCBI Taxonomy" id="248742"/>
    <lineage>
        <taxon>Eukaryota</taxon>
        <taxon>Viridiplantae</taxon>
        <taxon>Chlorophyta</taxon>
        <taxon>core chlorophytes</taxon>
        <taxon>Trebouxiophyceae</taxon>
        <taxon>Trebouxiophyceae incertae sedis</taxon>
        <taxon>Coccomyxaceae</taxon>
        <taxon>Coccomyxa</taxon>
    </lineage>
</organism>